<dbReference type="Pfam" id="PF03801">
    <property type="entry name" value="Ndc80_HEC"/>
    <property type="match status" value="1"/>
</dbReference>
<keyword evidence="8 11" id="KW-0539">Nucleus</keyword>
<dbReference type="GO" id="GO:0005634">
    <property type="term" value="C:nucleus"/>
    <property type="evidence" value="ECO:0007669"/>
    <property type="project" value="UniProtKB-SubCell"/>
</dbReference>
<evidence type="ECO:0000256" key="2">
    <source>
        <dbReference type="ARBA" id="ARBA00011562"/>
    </source>
</evidence>
<comment type="function">
    <text evidence="11">Acts as a component of the essential kinetochore-associated NDC80 complex, which is required for chromosome segregation and spindle checkpoint activity.</text>
</comment>
<dbReference type="PANTHER" id="PTHR10643">
    <property type="entry name" value="KINETOCHORE PROTEIN NDC80"/>
    <property type="match status" value="1"/>
</dbReference>
<evidence type="ECO:0000256" key="3">
    <source>
        <dbReference type="ARBA" id="ARBA00022454"/>
    </source>
</evidence>
<dbReference type="FunCoup" id="A0A448YGY5">
    <property type="interactions" value="292"/>
</dbReference>
<feature type="coiled-coil region" evidence="12">
    <location>
        <begin position="225"/>
        <end position="252"/>
    </location>
</feature>
<dbReference type="PANTHER" id="PTHR10643:SF2">
    <property type="entry name" value="KINETOCHORE PROTEIN NDC80 HOMOLOG"/>
    <property type="match status" value="1"/>
</dbReference>
<dbReference type="GO" id="GO:0031262">
    <property type="term" value="C:Ndc80 complex"/>
    <property type="evidence" value="ECO:0007669"/>
    <property type="project" value="UniProtKB-UniRule"/>
</dbReference>
<keyword evidence="4 11" id="KW-0132">Cell division</keyword>
<keyword evidence="7 12" id="KW-0175">Coiled coil</keyword>
<evidence type="ECO:0000256" key="6">
    <source>
        <dbReference type="ARBA" id="ARBA00022838"/>
    </source>
</evidence>
<feature type="coiled-coil region" evidence="12">
    <location>
        <begin position="444"/>
        <end position="542"/>
    </location>
</feature>
<gene>
    <name evidence="14" type="ORF">BRENAR_LOCUS915</name>
</gene>
<evidence type="ECO:0000256" key="10">
    <source>
        <dbReference type="ARBA" id="ARBA00023328"/>
    </source>
</evidence>
<name>A0A448YGY5_BRENA</name>
<evidence type="ECO:0000256" key="11">
    <source>
        <dbReference type="RuleBase" id="RU368072"/>
    </source>
</evidence>
<evidence type="ECO:0000256" key="8">
    <source>
        <dbReference type="ARBA" id="ARBA00023242"/>
    </source>
</evidence>
<dbReference type="FunFam" id="1.10.418.30:FF:000001">
    <property type="entry name" value="Probable kinetochore protein ndc80"/>
    <property type="match status" value="1"/>
</dbReference>
<feature type="domain" description="Kinetochore protein Ndc80 CH" evidence="13">
    <location>
        <begin position="12"/>
        <end position="135"/>
    </location>
</feature>
<keyword evidence="9 11" id="KW-0131">Cell cycle</keyword>
<dbReference type="Gene3D" id="6.10.250.1950">
    <property type="match status" value="1"/>
</dbReference>
<evidence type="ECO:0000256" key="4">
    <source>
        <dbReference type="ARBA" id="ARBA00022618"/>
    </source>
</evidence>
<feature type="coiled-coil region" evidence="12">
    <location>
        <begin position="284"/>
        <end position="342"/>
    </location>
</feature>
<comment type="similarity">
    <text evidence="1 11">Belongs to the NDC80/HEC1 family.</text>
</comment>
<dbReference type="InterPro" id="IPR038273">
    <property type="entry name" value="Ndc80_sf"/>
</dbReference>
<keyword evidence="10 11" id="KW-0137">Centromere</keyword>
<dbReference type="InterPro" id="IPR055260">
    <property type="entry name" value="Ndc80_CH"/>
</dbReference>
<keyword evidence="5 11" id="KW-0498">Mitosis</keyword>
<dbReference type="OrthoDB" id="7459479at2759"/>
<dbReference type="InterPro" id="IPR005550">
    <property type="entry name" value="Kinetochore_Ndc80"/>
</dbReference>
<dbReference type="EMBL" id="CAACVR010000002">
    <property type="protein sequence ID" value="VEU20180.1"/>
    <property type="molecule type" value="Genomic_DNA"/>
</dbReference>
<comment type="subunit">
    <text evidence="2">Component of the NDC80 complex, which consists of NDC80, NUF2, SPC24 and SPC25.</text>
</comment>
<evidence type="ECO:0000259" key="13">
    <source>
        <dbReference type="Pfam" id="PF03801"/>
    </source>
</evidence>
<protein>
    <recommendedName>
        <fullName evidence="11">Kinetochore protein NDC80</fullName>
    </recommendedName>
</protein>
<keyword evidence="6 11" id="KW-0995">Kinetochore</keyword>
<evidence type="ECO:0000313" key="14">
    <source>
        <dbReference type="EMBL" id="VEU20180.1"/>
    </source>
</evidence>
<comment type="subcellular location">
    <subcellularLocation>
        <location evidence="11">Chromosome</location>
        <location evidence="11">Centromere</location>
        <location evidence="11">Kinetochore</location>
    </subcellularLocation>
    <subcellularLocation>
        <location evidence="11">Nucleus</location>
    </subcellularLocation>
</comment>
<evidence type="ECO:0000256" key="1">
    <source>
        <dbReference type="ARBA" id="ARBA00007050"/>
    </source>
</evidence>
<evidence type="ECO:0000313" key="15">
    <source>
        <dbReference type="Proteomes" id="UP000290900"/>
    </source>
</evidence>
<dbReference type="Proteomes" id="UP000290900">
    <property type="component" value="Unassembled WGS sequence"/>
</dbReference>
<organism evidence="14 15">
    <name type="scientific">Brettanomyces naardenensis</name>
    <name type="common">Yeast</name>
    <dbReference type="NCBI Taxonomy" id="13370"/>
    <lineage>
        <taxon>Eukaryota</taxon>
        <taxon>Fungi</taxon>
        <taxon>Dikarya</taxon>
        <taxon>Ascomycota</taxon>
        <taxon>Saccharomycotina</taxon>
        <taxon>Pichiomycetes</taxon>
        <taxon>Pichiales</taxon>
        <taxon>Pichiaceae</taxon>
        <taxon>Brettanomyces</taxon>
    </lineage>
</organism>
<proteinExistence type="inferred from homology"/>
<accession>A0A448YGY5</accession>
<dbReference type="InParanoid" id="A0A448YGY5"/>
<evidence type="ECO:0000256" key="9">
    <source>
        <dbReference type="ARBA" id="ARBA00023306"/>
    </source>
</evidence>
<dbReference type="GO" id="GO:0051301">
    <property type="term" value="P:cell division"/>
    <property type="evidence" value="ECO:0007669"/>
    <property type="project" value="UniProtKB-UniRule"/>
</dbReference>
<keyword evidence="15" id="KW-1185">Reference proteome</keyword>
<evidence type="ECO:0000256" key="7">
    <source>
        <dbReference type="ARBA" id="ARBA00023054"/>
    </source>
</evidence>
<keyword evidence="3 11" id="KW-0158">Chromosome</keyword>
<dbReference type="GO" id="GO:0051315">
    <property type="term" value="P:attachment of mitotic spindle microtubules to kinetochore"/>
    <property type="evidence" value="ECO:0007669"/>
    <property type="project" value="UniProtKB-UniRule"/>
</dbReference>
<evidence type="ECO:0000256" key="5">
    <source>
        <dbReference type="ARBA" id="ARBA00022776"/>
    </source>
</evidence>
<dbReference type="AlphaFoldDB" id="A0A448YGY5"/>
<dbReference type="Gene3D" id="1.10.418.30">
    <property type="entry name" value="Ncd80 complex, Ncd80 subunit"/>
    <property type="match status" value="1"/>
</dbReference>
<dbReference type="STRING" id="13370.A0A448YGY5"/>
<reference evidence="14 15" key="1">
    <citation type="submission" date="2018-12" db="EMBL/GenBank/DDBJ databases">
        <authorList>
            <person name="Tiukova I."/>
            <person name="Dainat J."/>
        </authorList>
    </citation>
    <scope>NUCLEOTIDE SEQUENCE [LARGE SCALE GENOMIC DNA]</scope>
</reference>
<sequence length="584" mass="67520">MTPSSQQRLFLERQNRDPRPIRDRNFQAKMQRDLFEYLSNQKFDIEMKQQLTARTMKSPTQKEFVLIFQFLYKKLDPGYRFVRSVEQDIYSILKFVEYPYLDNINKSQLSAVGGTNWPNFLAMLHWLLQLVIGMQAFDNMNLNNMPKEDQNGGGLGSNNNSVVFTKNIEDSVILRENTMLDRLFTSFALKSYKSYLMTGADDYSAYFAEMEREYGNCTQDIVEKTERLAEENDRLASELDDKAAEHKELHSKVERTRALETDVSKFQRYVDLQRQRSKKWPSILEKAKKDIESIKESIKEAEVEKDRIINDLKDKGFTLKDIEQMHKERAQLSSTFDSVEEKQRQISNFIEERHSTLKQSYEAFEGLLKTYNAGVYSILDTVKLPDIPKLTVTSFSDDLVNDESKLGLKPDEMVPELEQLNVKAQLGELKEAVQKSHLHNRDECIQLQENLDDLKLKSVSLKDQLEELEDRLAKSKKDYSELNEQKTAEVAADQDQLEKCSNDTRQMASQLEEDRKQLEEEFSSAQAEVKRLTTELSEQRNELLIELANGMGYAVSFKTGVMGDLEGCNEALVGELTERTSGTS</sequence>
<evidence type="ECO:0000256" key="12">
    <source>
        <dbReference type="SAM" id="Coils"/>
    </source>
</evidence>